<evidence type="ECO:0000256" key="1">
    <source>
        <dbReference type="ARBA" id="ARBA00038158"/>
    </source>
</evidence>
<keyword evidence="4" id="KW-1185">Reference proteome</keyword>
<dbReference type="CDD" id="cd02440">
    <property type="entry name" value="AdoMet_MTases"/>
    <property type="match status" value="1"/>
</dbReference>
<dbReference type="PANTHER" id="PTHR43591:SF10">
    <property type="entry name" value="ABC TRANSMEMBRANE TYPE-1 DOMAIN-CONTAINING PROTEIN-RELATED"/>
    <property type="match status" value="1"/>
</dbReference>
<comment type="caution">
    <text evidence="3">The sequence shown here is derived from an EMBL/GenBank/DDBJ whole genome shotgun (WGS) entry which is preliminary data.</text>
</comment>
<accession>A0AAV9GSW2</accession>
<dbReference type="Gene3D" id="3.40.50.150">
    <property type="entry name" value="Vaccinia Virus protein VP39"/>
    <property type="match status" value="1"/>
</dbReference>
<gene>
    <name evidence="3" type="ORF">QBC34DRAFT_403912</name>
</gene>
<reference evidence="3" key="2">
    <citation type="submission" date="2023-05" db="EMBL/GenBank/DDBJ databases">
        <authorList>
            <consortium name="Lawrence Berkeley National Laboratory"/>
            <person name="Steindorff A."/>
            <person name="Hensen N."/>
            <person name="Bonometti L."/>
            <person name="Westerberg I."/>
            <person name="Brannstrom I.O."/>
            <person name="Guillou S."/>
            <person name="Cros-Aarteil S."/>
            <person name="Calhoun S."/>
            <person name="Haridas S."/>
            <person name="Kuo A."/>
            <person name="Mondo S."/>
            <person name="Pangilinan J."/>
            <person name="Riley R."/>
            <person name="Labutti K."/>
            <person name="Andreopoulos B."/>
            <person name="Lipzen A."/>
            <person name="Chen C."/>
            <person name="Yanf M."/>
            <person name="Daum C."/>
            <person name="Ng V."/>
            <person name="Clum A."/>
            <person name="Ohm R."/>
            <person name="Martin F."/>
            <person name="Silar P."/>
            <person name="Natvig D."/>
            <person name="Lalanne C."/>
            <person name="Gautier V."/>
            <person name="Ament-Velasquez S.L."/>
            <person name="Kruys A."/>
            <person name="Hutchinson M.I."/>
            <person name="Powell A.J."/>
            <person name="Barry K."/>
            <person name="Miller A.N."/>
            <person name="Grigoriev I.V."/>
            <person name="Debuchy R."/>
            <person name="Gladieux P."/>
            <person name="Thoren M.H."/>
            <person name="Johannesson H."/>
        </authorList>
    </citation>
    <scope>NUCLEOTIDE SEQUENCE</scope>
    <source>
        <strain evidence="3">PSN243</strain>
    </source>
</reference>
<organism evidence="3 4">
    <name type="scientific">Podospora aff. communis PSN243</name>
    <dbReference type="NCBI Taxonomy" id="3040156"/>
    <lineage>
        <taxon>Eukaryota</taxon>
        <taxon>Fungi</taxon>
        <taxon>Dikarya</taxon>
        <taxon>Ascomycota</taxon>
        <taxon>Pezizomycotina</taxon>
        <taxon>Sordariomycetes</taxon>
        <taxon>Sordariomycetidae</taxon>
        <taxon>Sordariales</taxon>
        <taxon>Podosporaceae</taxon>
        <taxon>Podospora</taxon>
    </lineage>
</organism>
<dbReference type="InterPro" id="IPR029063">
    <property type="entry name" value="SAM-dependent_MTases_sf"/>
</dbReference>
<dbReference type="AlphaFoldDB" id="A0AAV9GSW2"/>
<dbReference type="EMBL" id="MU865935">
    <property type="protein sequence ID" value="KAK4449736.1"/>
    <property type="molecule type" value="Genomic_DNA"/>
</dbReference>
<keyword evidence="3" id="KW-0808">Transferase</keyword>
<feature type="region of interest" description="Disordered" evidence="2">
    <location>
        <begin position="86"/>
        <end position="108"/>
    </location>
</feature>
<reference evidence="3" key="1">
    <citation type="journal article" date="2023" name="Mol. Phylogenet. Evol.">
        <title>Genome-scale phylogeny and comparative genomics of the fungal order Sordariales.</title>
        <authorList>
            <person name="Hensen N."/>
            <person name="Bonometti L."/>
            <person name="Westerberg I."/>
            <person name="Brannstrom I.O."/>
            <person name="Guillou S."/>
            <person name="Cros-Aarteil S."/>
            <person name="Calhoun S."/>
            <person name="Haridas S."/>
            <person name="Kuo A."/>
            <person name="Mondo S."/>
            <person name="Pangilinan J."/>
            <person name="Riley R."/>
            <person name="LaButti K."/>
            <person name="Andreopoulos B."/>
            <person name="Lipzen A."/>
            <person name="Chen C."/>
            <person name="Yan M."/>
            <person name="Daum C."/>
            <person name="Ng V."/>
            <person name="Clum A."/>
            <person name="Steindorff A."/>
            <person name="Ohm R.A."/>
            <person name="Martin F."/>
            <person name="Silar P."/>
            <person name="Natvig D.O."/>
            <person name="Lalanne C."/>
            <person name="Gautier V."/>
            <person name="Ament-Velasquez S.L."/>
            <person name="Kruys A."/>
            <person name="Hutchinson M.I."/>
            <person name="Powell A.J."/>
            <person name="Barry K."/>
            <person name="Miller A.N."/>
            <person name="Grigoriev I.V."/>
            <person name="Debuchy R."/>
            <person name="Gladieux P."/>
            <person name="Hiltunen Thoren M."/>
            <person name="Johannesson H."/>
        </authorList>
    </citation>
    <scope>NUCLEOTIDE SEQUENCE</scope>
    <source>
        <strain evidence="3">PSN243</strain>
    </source>
</reference>
<evidence type="ECO:0000313" key="4">
    <source>
        <dbReference type="Proteomes" id="UP001321760"/>
    </source>
</evidence>
<evidence type="ECO:0000313" key="3">
    <source>
        <dbReference type="EMBL" id="KAK4449736.1"/>
    </source>
</evidence>
<dbReference type="SUPFAM" id="SSF53335">
    <property type="entry name" value="S-adenosyl-L-methionine-dependent methyltransferases"/>
    <property type="match status" value="1"/>
</dbReference>
<comment type="similarity">
    <text evidence="1">Belongs to the methyltransferase superfamily. LaeA methyltransferase family.</text>
</comment>
<dbReference type="GO" id="GO:0032259">
    <property type="term" value="P:methylation"/>
    <property type="evidence" value="ECO:0007669"/>
    <property type="project" value="UniProtKB-KW"/>
</dbReference>
<dbReference type="PANTHER" id="PTHR43591">
    <property type="entry name" value="METHYLTRANSFERASE"/>
    <property type="match status" value="1"/>
</dbReference>
<keyword evidence="3" id="KW-0489">Methyltransferase</keyword>
<proteinExistence type="inferred from homology"/>
<dbReference type="Proteomes" id="UP001321760">
    <property type="component" value="Unassembled WGS sequence"/>
</dbReference>
<dbReference type="Pfam" id="PF13489">
    <property type="entry name" value="Methyltransf_23"/>
    <property type="match status" value="1"/>
</dbReference>
<name>A0AAV9GSW2_9PEZI</name>
<sequence>MHAVPHCSVKHVVVGSRKKPARIYPLNLETPQAAQIRVTQKSLSLTFGFTEIPGQSPTQTRPHNRYRTSIIPVGTYLIHCKVNMAGDESKQRSSPPRLPPTANQPPALAHELDDDVDSALGEDQSDSTASITSSIVQYRTLHGRTYHSERGNALYWGSNDERQSKALDINHHAQTLAIGGKLYLAPLKKDKVKNVLDIGTGTGIWAIDFADEFPDANIIGTDISPIQPTWVPPNVRFEIEDCCQPWTFPDNDFDFVHMRGLVGSIDDWNALLKRAYDSLKPGGWLQSFEPSVVWETDDGTLPKDSALYQWGPIFTEWGAKSGRSFTVLEDGLQRKAMESAGFVDIDEFNTKQPIGKWPADEALRERGEFVRVWLEQDAEGIVLFIMGAMGWTREDVMVFLAKFRREVRSGKYRPYFRNKIIWGKKPEA</sequence>
<protein>
    <submittedName>
        <fullName evidence="3">S-adenosyl-L-methionine-dependent methyltransferase</fullName>
    </submittedName>
</protein>
<evidence type="ECO:0000256" key="2">
    <source>
        <dbReference type="SAM" id="MobiDB-lite"/>
    </source>
</evidence>
<dbReference type="GO" id="GO:0008168">
    <property type="term" value="F:methyltransferase activity"/>
    <property type="evidence" value="ECO:0007669"/>
    <property type="project" value="UniProtKB-KW"/>
</dbReference>